<evidence type="ECO:0000256" key="5">
    <source>
        <dbReference type="ARBA" id="ARBA00023136"/>
    </source>
</evidence>
<evidence type="ECO:0000256" key="6">
    <source>
        <dbReference type="SAM" id="Phobius"/>
    </source>
</evidence>
<dbReference type="InterPro" id="IPR003838">
    <property type="entry name" value="ABC3_permease_C"/>
</dbReference>
<feature type="transmembrane region" description="Helical" evidence="6">
    <location>
        <begin position="285"/>
        <end position="306"/>
    </location>
</feature>
<organism evidence="9 10">
    <name type="scientific">Devosia marina</name>
    <dbReference type="NCBI Taxonomy" id="2683198"/>
    <lineage>
        <taxon>Bacteria</taxon>
        <taxon>Pseudomonadati</taxon>
        <taxon>Pseudomonadota</taxon>
        <taxon>Alphaproteobacteria</taxon>
        <taxon>Hyphomicrobiales</taxon>
        <taxon>Devosiaceae</taxon>
        <taxon>Devosia</taxon>
    </lineage>
</organism>
<proteinExistence type="predicted"/>
<dbReference type="GO" id="GO:0005886">
    <property type="term" value="C:plasma membrane"/>
    <property type="evidence" value="ECO:0007669"/>
    <property type="project" value="UniProtKB-SubCell"/>
</dbReference>
<evidence type="ECO:0000256" key="4">
    <source>
        <dbReference type="ARBA" id="ARBA00022989"/>
    </source>
</evidence>
<feature type="transmembrane region" description="Helical" evidence="6">
    <location>
        <begin position="380"/>
        <end position="400"/>
    </location>
</feature>
<name>A0A7X3K4T1_9HYPH</name>
<feature type="domain" description="MacB-like periplasmic core" evidence="8">
    <location>
        <begin position="18"/>
        <end position="207"/>
    </location>
</feature>
<dbReference type="Pfam" id="PF02687">
    <property type="entry name" value="FtsX"/>
    <property type="match status" value="1"/>
</dbReference>
<keyword evidence="3 6" id="KW-0812">Transmembrane</keyword>
<evidence type="ECO:0000313" key="9">
    <source>
        <dbReference type="EMBL" id="MVS99934.1"/>
    </source>
</evidence>
<dbReference type="EMBL" id="WQRF01000003">
    <property type="protein sequence ID" value="MVS99934.1"/>
    <property type="molecule type" value="Genomic_DNA"/>
</dbReference>
<dbReference type="RefSeq" id="WP_157290762.1">
    <property type="nucleotide sequence ID" value="NZ_WQRF01000003.1"/>
</dbReference>
<gene>
    <name evidence="9" type="ORF">GO014_12965</name>
</gene>
<dbReference type="InterPro" id="IPR051125">
    <property type="entry name" value="ABC-4/HrtB_transporter"/>
</dbReference>
<evidence type="ECO:0000313" key="10">
    <source>
        <dbReference type="Proteomes" id="UP000438106"/>
    </source>
</evidence>
<feature type="domain" description="ABC3 transporter permease C-terminal" evidence="7">
    <location>
        <begin position="286"/>
        <end position="401"/>
    </location>
</feature>
<dbReference type="Proteomes" id="UP000438106">
    <property type="component" value="Unassembled WGS sequence"/>
</dbReference>
<comment type="subcellular location">
    <subcellularLocation>
        <location evidence="1">Cell membrane</location>
        <topology evidence="1">Multi-pass membrane protein</topology>
    </subcellularLocation>
</comment>
<accession>A0A7X3K4T1</accession>
<keyword evidence="2" id="KW-1003">Cell membrane</keyword>
<keyword evidence="10" id="KW-1185">Reference proteome</keyword>
<keyword evidence="5 6" id="KW-0472">Membrane</keyword>
<dbReference type="PANTHER" id="PTHR43738">
    <property type="entry name" value="ABC TRANSPORTER, MEMBRANE PROTEIN"/>
    <property type="match status" value="1"/>
</dbReference>
<feature type="transmembrane region" description="Helical" evidence="6">
    <location>
        <begin position="327"/>
        <end position="360"/>
    </location>
</feature>
<evidence type="ECO:0000256" key="1">
    <source>
        <dbReference type="ARBA" id="ARBA00004651"/>
    </source>
</evidence>
<evidence type="ECO:0000256" key="2">
    <source>
        <dbReference type="ARBA" id="ARBA00022475"/>
    </source>
</evidence>
<comment type="caution">
    <text evidence="9">The sequence shown here is derived from an EMBL/GenBank/DDBJ whole genome shotgun (WGS) entry which is preliminary data.</text>
</comment>
<evidence type="ECO:0000259" key="8">
    <source>
        <dbReference type="Pfam" id="PF12704"/>
    </source>
</evidence>
<sequence length="412" mass="43906">MLTRLILSSMRARALTVVLAILTIAFSVGLVLAVNVVRDGTKASFANTISNTDLIVGARSGSVQLMLYTIFQIGNPTNNISWDSMEAIAARPEVDWLVPISLGDSHGEFRVMGTSVAFFDRYRYRGGQSIGLHQGAAFTDLYHAVVGSDVAATLNYELGQEIVVSHGLASFIDHDDRPFEITGILERTGTPLDRAVLISLESMEAIHRGWRPGAGSPTGPEPAMAELQPKEVTAALVGIGSRLDIFNVQRWINTYPGEPLLAVLPGLTLQELWQFIGVAEDALRAVSLMVVGAALLGMIAVIFSGVNERRREMAILRAMGARPGVVFGLLLLEAMIMAGAGCLIGAVGTYGLLYAARPLIDAHFGIWLPMQGPGPEELKLLGGVMAAAGLASIFPAARAYQLSLADGLSIKN</sequence>
<keyword evidence="4 6" id="KW-1133">Transmembrane helix</keyword>
<protein>
    <submittedName>
        <fullName evidence="9">FtsX-like permease family protein</fullName>
    </submittedName>
</protein>
<dbReference type="InterPro" id="IPR025857">
    <property type="entry name" value="MacB_PCD"/>
</dbReference>
<evidence type="ECO:0000259" key="7">
    <source>
        <dbReference type="Pfam" id="PF02687"/>
    </source>
</evidence>
<evidence type="ECO:0000256" key="3">
    <source>
        <dbReference type="ARBA" id="ARBA00022692"/>
    </source>
</evidence>
<dbReference type="PANTHER" id="PTHR43738:SF2">
    <property type="entry name" value="ABC TRANSPORTER PERMEASE"/>
    <property type="match status" value="1"/>
</dbReference>
<dbReference type="Pfam" id="PF12704">
    <property type="entry name" value="MacB_PCD"/>
    <property type="match status" value="1"/>
</dbReference>
<dbReference type="AlphaFoldDB" id="A0A7X3K4T1"/>
<reference evidence="9 10" key="1">
    <citation type="submission" date="2019-12" db="EMBL/GenBank/DDBJ databases">
        <title>Devosia maris sp. nov., isolated from the deep seawater.</title>
        <authorList>
            <person name="Liu Y."/>
        </authorList>
    </citation>
    <scope>NUCLEOTIDE SEQUENCE [LARGE SCALE GENOMIC DNA]</scope>
    <source>
        <strain evidence="9 10">L53-10-65</strain>
    </source>
</reference>